<dbReference type="Gene3D" id="3.40.50.150">
    <property type="entry name" value="Vaccinia Virus protein VP39"/>
    <property type="match status" value="1"/>
</dbReference>
<dbReference type="InterPro" id="IPR049560">
    <property type="entry name" value="MeTrfase_RsmB-F_NOP2_cat"/>
</dbReference>
<dbReference type="Gene3D" id="3.30.70.1170">
    <property type="entry name" value="Sun protein, domain 3"/>
    <property type="match status" value="1"/>
</dbReference>
<keyword evidence="8 13" id="KW-0949">S-adenosyl-L-methionine</keyword>
<sequence>MTNTARTAAARAIAATLSGASLSKILPTQLDTVAARERALVQQLSYGTLRSYHRLQGILEQLLKKPLKSKDDDIHALLLCGLYQLLEMRVPDHAALSATVESCRELGKNWATGLVNGVLRRSVRERESLLENLSPAQQASLPQWLFEQIRKAWPQQLATIIAAANSHPPMCLRVNQQQVSTTDYKLQLHAAGINSSVCALTETGLRLETAVDVALLPGFAQGHASVQDEGAQLAATLLKPQPGERVLDACSAPGGKACHLLEQQPQLTELVAADNSPERLHRVAENLQRLALSATLLVEDASNPSVALEDASFQSILIDAPCSGSGVLRRHPDIKLLRRPTDIKPLAELQLQILTALWPKLAAGGNLLYVTCSILPAENQQVVARFLQEQSDAEHQPLQTAWGVECEFGRQLLPQAEGADGLYYALLRKAGSSH</sequence>
<comment type="catalytic activity">
    <reaction evidence="12">
        <text>cytidine(967) in 16S rRNA + S-adenosyl-L-methionine = 5-methylcytidine(967) in 16S rRNA + S-adenosyl-L-homocysteine + H(+)</text>
        <dbReference type="Rhea" id="RHEA:42748"/>
        <dbReference type="Rhea" id="RHEA-COMP:10219"/>
        <dbReference type="Rhea" id="RHEA-COMP:10220"/>
        <dbReference type="ChEBI" id="CHEBI:15378"/>
        <dbReference type="ChEBI" id="CHEBI:57856"/>
        <dbReference type="ChEBI" id="CHEBI:59789"/>
        <dbReference type="ChEBI" id="CHEBI:74483"/>
        <dbReference type="ChEBI" id="CHEBI:82748"/>
        <dbReference type="EC" id="2.1.1.176"/>
    </reaction>
</comment>
<dbReference type="InterPro" id="IPR029063">
    <property type="entry name" value="SAM-dependent_MTases_sf"/>
</dbReference>
<dbReference type="InterPro" id="IPR054728">
    <property type="entry name" value="RsmB-like_ferredoxin"/>
</dbReference>
<dbReference type="Proteomes" id="UP001143362">
    <property type="component" value="Unassembled WGS sequence"/>
</dbReference>
<name>A0ABT3TEV7_9GAMM</name>
<dbReference type="Pfam" id="PF22458">
    <property type="entry name" value="RsmF-B_ferredox"/>
    <property type="match status" value="1"/>
</dbReference>
<evidence type="ECO:0000313" key="15">
    <source>
        <dbReference type="EMBL" id="MCX2979952.1"/>
    </source>
</evidence>
<dbReference type="SUPFAM" id="SSF53335">
    <property type="entry name" value="S-adenosyl-L-methionine-dependent methyltransferases"/>
    <property type="match status" value="1"/>
</dbReference>
<dbReference type="Pfam" id="PF01029">
    <property type="entry name" value="NusB"/>
    <property type="match status" value="1"/>
</dbReference>
<dbReference type="CDD" id="cd02440">
    <property type="entry name" value="AdoMet_MTases"/>
    <property type="match status" value="1"/>
</dbReference>
<feature type="domain" description="SAM-dependent MTase RsmB/NOP-type" evidence="14">
    <location>
        <begin position="160"/>
        <end position="430"/>
    </location>
</feature>
<feature type="binding site" evidence="13">
    <location>
        <position position="274"/>
    </location>
    <ligand>
        <name>S-adenosyl-L-methionine</name>
        <dbReference type="ChEBI" id="CHEBI:59789"/>
    </ligand>
</feature>
<evidence type="ECO:0000256" key="3">
    <source>
        <dbReference type="ARBA" id="ARBA00012140"/>
    </source>
</evidence>
<comment type="caution">
    <text evidence="15">The sequence shown here is derived from an EMBL/GenBank/DDBJ whole genome shotgun (WGS) entry which is preliminary data.</text>
</comment>
<feature type="binding site" evidence="13">
    <location>
        <begin position="250"/>
        <end position="256"/>
    </location>
    <ligand>
        <name>S-adenosyl-L-methionine</name>
        <dbReference type="ChEBI" id="CHEBI:59789"/>
    </ligand>
</feature>
<evidence type="ECO:0000256" key="12">
    <source>
        <dbReference type="ARBA" id="ARBA00047283"/>
    </source>
</evidence>
<evidence type="ECO:0000256" key="9">
    <source>
        <dbReference type="ARBA" id="ARBA00022884"/>
    </source>
</evidence>
<dbReference type="Pfam" id="PF01189">
    <property type="entry name" value="Methyltr_RsmB-F"/>
    <property type="match status" value="1"/>
</dbReference>
<keyword evidence="9 13" id="KW-0694">RNA-binding</keyword>
<evidence type="ECO:0000256" key="10">
    <source>
        <dbReference type="ARBA" id="ARBA00030399"/>
    </source>
</evidence>
<dbReference type="InterPro" id="IPR023267">
    <property type="entry name" value="RCMT"/>
</dbReference>
<dbReference type="InterPro" id="IPR004573">
    <property type="entry name" value="rRNA_ssu_MeTfrase_B"/>
</dbReference>
<keyword evidence="4" id="KW-0963">Cytoplasm</keyword>
<evidence type="ECO:0000256" key="13">
    <source>
        <dbReference type="PROSITE-ProRule" id="PRU01023"/>
    </source>
</evidence>
<dbReference type="InterPro" id="IPR006027">
    <property type="entry name" value="NusB_RsmB_TIM44"/>
</dbReference>
<keyword evidence="16" id="KW-1185">Reference proteome</keyword>
<comment type="subcellular location">
    <subcellularLocation>
        <location evidence="2">Cytoplasm</location>
    </subcellularLocation>
</comment>
<keyword evidence="5" id="KW-0698">rRNA processing</keyword>
<dbReference type="InterPro" id="IPR001678">
    <property type="entry name" value="MeTrfase_RsmB-F_NOP2_dom"/>
</dbReference>
<keyword evidence="7 13" id="KW-0808">Transferase</keyword>
<dbReference type="PANTHER" id="PTHR22807">
    <property type="entry name" value="NOP2 YEAST -RELATED NOL1/NOP2/FMU SUN DOMAIN-CONTAINING"/>
    <property type="match status" value="1"/>
</dbReference>
<evidence type="ECO:0000259" key="14">
    <source>
        <dbReference type="PROSITE" id="PS51686"/>
    </source>
</evidence>
<dbReference type="EC" id="2.1.1.176" evidence="3"/>
<dbReference type="Gene3D" id="1.10.287.730">
    <property type="entry name" value="Helix hairpin bin"/>
    <property type="match status" value="1"/>
</dbReference>
<comment type="function">
    <text evidence="1">Specifically methylates the cytosine at position 967 (m5C967) of 16S rRNA.</text>
</comment>
<evidence type="ECO:0000256" key="8">
    <source>
        <dbReference type="ARBA" id="ARBA00022691"/>
    </source>
</evidence>
<feature type="binding site" evidence="13">
    <location>
        <position position="319"/>
    </location>
    <ligand>
        <name>S-adenosyl-L-methionine</name>
        <dbReference type="ChEBI" id="CHEBI:59789"/>
    </ligand>
</feature>
<evidence type="ECO:0000256" key="2">
    <source>
        <dbReference type="ARBA" id="ARBA00004496"/>
    </source>
</evidence>
<evidence type="ECO:0000256" key="4">
    <source>
        <dbReference type="ARBA" id="ARBA00022490"/>
    </source>
</evidence>
<evidence type="ECO:0000256" key="5">
    <source>
        <dbReference type="ARBA" id="ARBA00022552"/>
    </source>
</evidence>
<feature type="active site" description="Nucleophile" evidence="13">
    <location>
        <position position="372"/>
    </location>
</feature>
<evidence type="ECO:0000313" key="16">
    <source>
        <dbReference type="Proteomes" id="UP001143362"/>
    </source>
</evidence>
<evidence type="ECO:0000256" key="1">
    <source>
        <dbReference type="ARBA" id="ARBA00002724"/>
    </source>
</evidence>
<dbReference type="SUPFAM" id="SSF48013">
    <property type="entry name" value="NusB-like"/>
    <property type="match status" value="1"/>
</dbReference>
<dbReference type="PANTHER" id="PTHR22807:SF61">
    <property type="entry name" value="NOL1_NOP2_SUN FAMILY PROTEIN _ ANTITERMINATION NUSB DOMAIN-CONTAINING PROTEIN"/>
    <property type="match status" value="1"/>
</dbReference>
<evidence type="ECO:0000256" key="6">
    <source>
        <dbReference type="ARBA" id="ARBA00022603"/>
    </source>
</evidence>
<dbReference type="NCBIfam" id="TIGR00563">
    <property type="entry name" value="rsmB"/>
    <property type="match status" value="1"/>
</dbReference>
<feature type="binding site" evidence="13">
    <location>
        <position position="300"/>
    </location>
    <ligand>
        <name>S-adenosyl-L-methionine</name>
        <dbReference type="ChEBI" id="CHEBI:59789"/>
    </ligand>
</feature>
<evidence type="ECO:0000256" key="7">
    <source>
        <dbReference type="ARBA" id="ARBA00022679"/>
    </source>
</evidence>
<comment type="similarity">
    <text evidence="13">Belongs to the class I-like SAM-binding methyltransferase superfamily. RsmB/NOP family.</text>
</comment>
<reference evidence="15" key="1">
    <citation type="submission" date="2019-02" db="EMBL/GenBank/DDBJ databases">
        <authorList>
            <person name="Li S.-H."/>
        </authorList>
    </citation>
    <scope>NUCLEOTIDE SEQUENCE</scope>
    <source>
        <strain evidence="15">IMCC14734</strain>
    </source>
</reference>
<proteinExistence type="inferred from homology"/>
<protein>
    <recommendedName>
        <fullName evidence="3">16S rRNA (cytosine(967)-C(5))-methyltransferase</fullName>
        <ecNumber evidence="3">2.1.1.176</ecNumber>
    </recommendedName>
    <alternativeName>
        <fullName evidence="10">16S rRNA m5C967 methyltransferase</fullName>
    </alternativeName>
    <alternativeName>
        <fullName evidence="11">rRNA (cytosine-C(5)-)-methyltransferase RsmB</fullName>
    </alternativeName>
</protein>
<dbReference type="Gene3D" id="1.10.940.10">
    <property type="entry name" value="NusB-like"/>
    <property type="match status" value="1"/>
</dbReference>
<dbReference type="EMBL" id="SHNN01000001">
    <property type="protein sequence ID" value="MCX2979952.1"/>
    <property type="molecule type" value="Genomic_DNA"/>
</dbReference>
<gene>
    <name evidence="15" type="primary">rsmB</name>
    <name evidence="15" type="ORF">EYC98_03635</name>
</gene>
<dbReference type="InterPro" id="IPR035926">
    <property type="entry name" value="NusB-like_sf"/>
</dbReference>
<keyword evidence="6 13" id="KW-0489">Methyltransferase</keyword>
<dbReference type="NCBIfam" id="NF008149">
    <property type="entry name" value="PRK10901.1"/>
    <property type="match status" value="1"/>
</dbReference>
<dbReference type="RefSeq" id="WP_279243936.1">
    <property type="nucleotide sequence ID" value="NZ_SHNN01000001.1"/>
</dbReference>
<organism evidence="15 16">
    <name type="scientific">Candidatus Litorirhabdus singularis</name>
    <dbReference type="NCBI Taxonomy" id="2518993"/>
    <lineage>
        <taxon>Bacteria</taxon>
        <taxon>Pseudomonadati</taxon>
        <taxon>Pseudomonadota</taxon>
        <taxon>Gammaproteobacteria</taxon>
        <taxon>Cellvibrionales</taxon>
        <taxon>Halieaceae</taxon>
        <taxon>Candidatus Litorirhabdus</taxon>
    </lineage>
</organism>
<evidence type="ECO:0000256" key="11">
    <source>
        <dbReference type="ARBA" id="ARBA00031088"/>
    </source>
</evidence>
<dbReference type="PROSITE" id="PS51686">
    <property type="entry name" value="SAM_MT_RSMB_NOP"/>
    <property type="match status" value="1"/>
</dbReference>
<accession>A0ABT3TEV7</accession>
<dbReference type="PRINTS" id="PR02008">
    <property type="entry name" value="RCMTFAMILY"/>
</dbReference>